<dbReference type="Proteomes" id="UP000035366">
    <property type="component" value="Chromosome"/>
</dbReference>
<reference evidence="2 3" key="1">
    <citation type="journal article" date="2015" name="ISME J.">
        <title>Draft Genome Sequence of Streptomyces incarnatus NRRL8089, which Produces the Nucleoside Antibiotic Sinefungin.</title>
        <authorList>
            <person name="Oshima K."/>
            <person name="Hattori M."/>
            <person name="Shimizu H."/>
            <person name="Fukuda K."/>
            <person name="Nemoto M."/>
            <person name="Inagaki K."/>
            <person name="Tamura T."/>
        </authorList>
    </citation>
    <scope>NUCLEOTIDE SEQUENCE [LARGE SCALE GENOMIC DNA]</scope>
    <source>
        <strain evidence="2 3">NRRL 8089</strain>
    </source>
</reference>
<evidence type="ECO:0000256" key="1">
    <source>
        <dbReference type="SAM" id="MobiDB-lite"/>
    </source>
</evidence>
<proteinExistence type="predicted"/>
<accession>A0ABN4GPH7</accession>
<evidence type="ECO:0000313" key="2">
    <source>
        <dbReference type="EMBL" id="AKJ15683.1"/>
    </source>
</evidence>
<name>A0ABN4GPH7_9ACTN</name>
<gene>
    <name evidence="2" type="ORF">ABB07_38200</name>
</gene>
<evidence type="ECO:0000313" key="3">
    <source>
        <dbReference type="Proteomes" id="UP000035366"/>
    </source>
</evidence>
<organism evidence="2 3">
    <name type="scientific">Streptomyces incarnatus</name>
    <dbReference type="NCBI Taxonomy" id="665007"/>
    <lineage>
        <taxon>Bacteria</taxon>
        <taxon>Bacillati</taxon>
        <taxon>Actinomycetota</taxon>
        <taxon>Actinomycetes</taxon>
        <taxon>Kitasatosporales</taxon>
        <taxon>Streptomycetaceae</taxon>
        <taxon>Streptomyces</taxon>
    </lineage>
</organism>
<sequence>MPGQRKRKRQQQDARRQAALGTSPGAGHWQVIFETQDESKWHAHLRQLRAEPERIDWAMTRIDTLCGRLVQPTTYRLSVFVLDPACDPSRNQPHH</sequence>
<protein>
    <submittedName>
        <fullName evidence="2">Uncharacterized protein</fullName>
    </submittedName>
</protein>
<keyword evidence="3" id="KW-1185">Reference proteome</keyword>
<dbReference type="EMBL" id="CP011497">
    <property type="protein sequence ID" value="AKJ15683.1"/>
    <property type="molecule type" value="Genomic_DNA"/>
</dbReference>
<feature type="region of interest" description="Disordered" evidence="1">
    <location>
        <begin position="1"/>
        <end position="28"/>
    </location>
</feature>